<dbReference type="InterPro" id="IPR001623">
    <property type="entry name" value="DnaJ_domain"/>
</dbReference>
<name>A0A5C3KNE2_COPMA</name>
<feature type="transmembrane region" description="Helical" evidence="2">
    <location>
        <begin position="234"/>
        <end position="255"/>
    </location>
</feature>
<organism evidence="4 5">
    <name type="scientific">Coprinopsis marcescibilis</name>
    <name type="common">Agaric fungus</name>
    <name type="synonym">Psathyrella marcescibilis</name>
    <dbReference type="NCBI Taxonomy" id="230819"/>
    <lineage>
        <taxon>Eukaryota</taxon>
        <taxon>Fungi</taxon>
        <taxon>Dikarya</taxon>
        <taxon>Basidiomycota</taxon>
        <taxon>Agaricomycotina</taxon>
        <taxon>Agaricomycetes</taxon>
        <taxon>Agaricomycetidae</taxon>
        <taxon>Agaricales</taxon>
        <taxon>Agaricineae</taxon>
        <taxon>Psathyrellaceae</taxon>
        <taxon>Coprinopsis</taxon>
    </lineage>
</organism>
<sequence length="311" mass="34811">MSFLASTSGGRFVDCVGHSLCPKTLFRTYGGLREVVPFSAGDAMRLPHDSRCAGRNAGLTIGGRRLRSPNQRVHSTNKRPYATVVGDSAKPTPPEVPYPYPTHPNPTAHQIFHLPGGSSQSQIKARYYELVRCHHPDSHHCRPLAPEVAHLRFQSIVASYDFLRGRTSSHLPGANQYGFNPGKSNFDEHLHELARKRRAQKAAEGETHWYDGFGDPRARKHDDYREDGIKERSLLALGVLALVLGLYPSFVLFPFQLEKTHKAAVVNLSQARQEAREFGDERRLEIRKRVQDMHKSTGIDGKPKDPDVPSP</sequence>
<evidence type="ECO:0000313" key="4">
    <source>
        <dbReference type="EMBL" id="TFK21854.1"/>
    </source>
</evidence>
<dbReference type="SUPFAM" id="SSF46565">
    <property type="entry name" value="Chaperone J-domain"/>
    <property type="match status" value="1"/>
</dbReference>
<dbReference type="CDD" id="cd06257">
    <property type="entry name" value="DnaJ"/>
    <property type="match status" value="1"/>
</dbReference>
<dbReference type="PROSITE" id="PS50076">
    <property type="entry name" value="DNAJ_2"/>
    <property type="match status" value="1"/>
</dbReference>
<reference evidence="4 5" key="1">
    <citation type="journal article" date="2019" name="Nat. Ecol. Evol.">
        <title>Megaphylogeny resolves global patterns of mushroom evolution.</title>
        <authorList>
            <person name="Varga T."/>
            <person name="Krizsan K."/>
            <person name="Foldi C."/>
            <person name="Dima B."/>
            <person name="Sanchez-Garcia M."/>
            <person name="Sanchez-Ramirez S."/>
            <person name="Szollosi G.J."/>
            <person name="Szarkandi J.G."/>
            <person name="Papp V."/>
            <person name="Albert L."/>
            <person name="Andreopoulos W."/>
            <person name="Angelini C."/>
            <person name="Antonin V."/>
            <person name="Barry K.W."/>
            <person name="Bougher N.L."/>
            <person name="Buchanan P."/>
            <person name="Buyck B."/>
            <person name="Bense V."/>
            <person name="Catcheside P."/>
            <person name="Chovatia M."/>
            <person name="Cooper J."/>
            <person name="Damon W."/>
            <person name="Desjardin D."/>
            <person name="Finy P."/>
            <person name="Geml J."/>
            <person name="Haridas S."/>
            <person name="Hughes K."/>
            <person name="Justo A."/>
            <person name="Karasinski D."/>
            <person name="Kautmanova I."/>
            <person name="Kiss B."/>
            <person name="Kocsube S."/>
            <person name="Kotiranta H."/>
            <person name="LaButti K.M."/>
            <person name="Lechner B.E."/>
            <person name="Liimatainen K."/>
            <person name="Lipzen A."/>
            <person name="Lukacs Z."/>
            <person name="Mihaltcheva S."/>
            <person name="Morgado L.N."/>
            <person name="Niskanen T."/>
            <person name="Noordeloos M.E."/>
            <person name="Ohm R.A."/>
            <person name="Ortiz-Santana B."/>
            <person name="Ovrebo C."/>
            <person name="Racz N."/>
            <person name="Riley R."/>
            <person name="Savchenko A."/>
            <person name="Shiryaev A."/>
            <person name="Soop K."/>
            <person name="Spirin V."/>
            <person name="Szebenyi C."/>
            <person name="Tomsovsky M."/>
            <person name="Tulloss R.E."/>
            <person name="Uehling J."/>
            <person name="Grigoriev I.V."/>
            <person name="Vagvolgyi C."/>
            <person name="Papp T."/>
            <person name="Martin F.M."/>
            <person name="Miettinen O."/>
            <person name="Hibbett D.S."/>
            <person name="Nagy L.G."/>
        </authorList>
    </citation>
    <scope>NUCLEOTIDE SEQUENCE [LARGE SCALE GENOMIC DNA]</scope>
    <source>
        <strain evidence="4 5">CBS 121175</strain>
    </source>
</reference>
<keyword evidence="2" id="KW-1133">Transmembrane helix</keyword>
<accession>A0A5C3KNE2</accession>
<evidence type="ECO:0000256" key="1">
    <source>
        <dbReference type="SAM" id="MobiDB-lite"/>
    </source>
</evidence>
<keyword evidence="2" id="KW-0812">Transmembrane</keyword>
<evidence type="ECO:0000313" key="5">
    <source>
        <dbReference type="Proteomes" id="UP000307440"/>
    </source>
</evidence>
<dbReference type="InterPro" id="IPR036869">
    <property type="entry name" value="J_dom_sf"/>
</dbReference>
<feature type="region of interest" description="Disordered" evidence="1">
    <location>
        <begin position="290"/>
        <end position="311"/>
    </location>
</feature>
<keyword evidence="5" id="KW-1185">Reference proteome</keyword>
<evidence type="ECO:0000256" key="2">
    <source>
        <dbReference type="SAM" id="Phobius"/>
    </source>
</evidence>
<feature type="domain" description="J" evidence="3">
    <location>
        <begin position="107"/>
        <end position="190"/>
    </location>
</feature>
<dbReference type="STRING" id="230819.A0A5C3KNE2"/>
<protein>
    <recommendedName>
        <fullName evidence="3">J domain-containing protein</fullName>
    </recommendedName>
</protein>
<dbReference type="OrthoDB" id="445556at2759"/>
<evidence type="ECO:0000259" key="3">
    <source>
        <dbReference type="PROSITE" id="PS50076"/>
    </source>
</evidence>
<dbReference type="EMBL" id="ML210256">
    <property type="protein sequence ID" value="TFK21854.1"/>
    <property type="molecule type" value="Genomic_DNA"/>
</dbReference>
<dbReference type="AlphaFoldDB" id="A0A5C3KNE2"/>
<dbReference type="Gene3D" id="1.10.287.110">
    <property type="entry name" value="DnaJ domain"/>
    <property type="match status" value="1"/>
</dbReference>
<proteinExistence type="predicted"/>
<dbReference type="Proteomes" id="UP000307440">
    <property type="component" value="Unassembled WGS sequence"/>
</dbReference>
<keyword evidence="2" id="KW-0472">Membrane</keyword>
<gene>
    <name evidence="4" type="ORF">FA15DRAFT_672149</name>
</gene>